<feature type="region of interest" description="Disordered" evidence="1">
    <location>
        <begin position="50"/>
        <end position="70"/>
    </location>
</feature>
<evidence type="ECO:0000256" key="1">
    <source>
        <dbReference type="SAM" id="MobiDB-lite"/>
    </source>
</evidence>
<gene>
    <name evidence="2" type="ORF">V9T40_000906</name>
</gene>
<evidence type="ECO:0000313" key="2">
    <source>
        <dbReference type="EMBL" id="KAK7580277.1"/>
    </source>
</evidence>
<proteinExistence type="predicted"/>
<organism evidence="2 3">
    <name type="scientific">Parthenolecanium corni</name>
    <dbReference type="NCBI Taxonomy" id="536013"/>
    <lineage>
        <taxon>Eukaryota</taxon>
        <taxon>Metazoa</taxon>
        <taxon>Ecdysozoa</taxon>
        <taxon>Arthropoda</taxon>
        <taxon>Hexapoda</taxon>
        <taxon>Insecta</taxon>
        <taxon>Pterygota</taxon>
        <taxon>Neoptera</taxon>
        <taxon>Paraneoptera</taxon>
        <taxon>Hemiptera</taxon>
        <taxon>Sternorrhyncha</taxon>
        <taxon>Coccoidea</taxon>
        <taxon>Coccidae</taxon>
        <taxon>Parthenolecanium</taxon>
    </lineage>
</organism>
<dbReference type="EMBL" id="JBBCAQ010000034">
    <property type="protein sequence ID" value="KAK7580277.1"/>
    <property type="molecule type" value="Genomic_DNA"/>
</dbReference>
<name>A0AAN9TAF2_9HEMI</name>
<protein>
    <submittedName>
        <fullName evidence="2">Uncharacterized protein</fullName>
    </submittedName>
</protein>
<sequence>MRDDAAELVKYIKTSFLLINPKLEDIQKSQTEIQALSEGSTPNTEILLEGSLPETQSDGSEKKIPEPPKNMFRSTAMNLLENLIGMIANANPNLEAGEKEKLHQPIDSFILTVPAEGYVNPNIEAKAKEKLHQPIDSFILTVPAEGDVNPNIEAEAIEELHQPMDSFILTVPADGDVYINIEAEAEEKLHQPIDSFILTVPTEGDVNPNIEAKAKEKLHQSIDSFIQTVPLEGEVLKRWLFIEISYSEMLKLYPEKDIIPANSESSWLS</sequence>
<comment type="caution">
    <text evidence="2">The sequence shown here is derived from an EMBL/GenBank/DDBJ whole genome shotgun (WGS) entry which is preliminary data.</text>
</comment>
<evidence type="ECO:0000313" key="3">
    <source>
        <dbReference type="Proteomes" id="UP001367676"/>
    </source>
</evidence>
<keyword evidence="3" id="KW-1185">Reference proteome</keyword>
<dbReference type="AlphaFoldDB" id="A0AAN9TAF2"/>
<reference evidence="2 3" key="1">
    <citation type="submission" date="2024-03" db="EMBL/GenBank/DDBJ databases">
        <title>Adaptation during the transition from Ophiocordyceps entomopathogen to insect associate is accompanied by gene loss and intensified selection.</title>
        <authorList>
            <person name="Ward C.M."/>
            <person name="Onetto C.A."/>
            <person name="Borneman A.R."/>
        </authorList>
    </citation>
    <scope>NUCLEOTIDE SEQUENCE [LARGE SCALE GENOMIC DNA]</scope>
    <source>
        <strain evidence="2">AWRI1</strain>
        <tissue evidence="2">Single Adult Female</tissue>
    </source>
</reference>
<accession>A0AAN9TAF2</accession>
<dbReference type="Proteomes" id="UP001367676">
    <property type="component" value="Unassembled WGS sequence"/>
</dbReference>